<evidence type="ECO:0000256" key="1">
    <source>
        <dbReference type="ARBA" id="ARBA00004141"/>
    </source>
</evidence>
<keyword evidence="6 7" id="KW-0472">Membrane</keyword>
<evidence type="ECO:0000313" key="10">
    <source>
        <dbReference type="EMBL" id="MBP2017034.1"/>
    </source>
</evidence>
<feature type="domain" description="Cation efflux protein transmembrane" evidence="8">
    <location>
        <begin position="18"/>
        <end position="210"/>
    </location>
</feature>
<accession>A0ABS4JND8</accession>
<keyword evidence="5 7" id="KW-1133">Transmembrane helix</keyword>
<evidence type="ECO:0000256" key="7">
    <source>
        <dbReference type="SAM" id="Phobius"/>
    </source>
</evidence>
<dbReference type="InterPro" id="IPR036837">
    <property type="entry name" value="Cation_efflux_CTD_sf"/>
</dbReference>
<dbReference type="SUPFAM" id="SSF160240">
    <property type="entry name" value="Cation efflux protein cytoplasmic domain-like"/>
    <property type="match status" value="1"/>
</dbReference>
<sequence>MVETNPAPQQSQGQKGAWLSIATYCLLTAAKLTVGWLAGSQAITADGVNNATDVLGSVAVLLGLMVAQRPADEEHRYGHARAEGVASLIVATIMGIASLEVGRSAVLSLVAPGREAPQGWSLWVALGSAALLLAVYAYNLRLARRCGSSALESAAYDHLSDALISLGAAAGIVGSNVGWTWADPLAGLAVAVLVARTAWSIGSGAAHMLMDGFADRERIAALHGVVTGIEGVTGVQDLRARSLGNTVAVDVTVLVPRHLTVVEAHAVADRVEQALTSLADVGAVQVHVEPDLDSCTG</sequence>
<comment type="caution">
    <text evidence="10">The sequence shown here is derived from an EMBL/GenBank/DDBJ whole genome shotgun (WGS) entry which is preliminary data.</text>
</comment>
<organism evidence="10 11">
    <name type="scientific">Symbiobacterium terraclitae</name>
    <dbReference type="NCBI Taxonomy" id="557451"/>
    <lineage>
        <taxon>Bacteria</taxon>
        <taxon>Bacillati</taxon>
        <taxon>Bacillota</taxon>
        <taxon>Clostridia</taxon>
        <taxon>Eubacteriales</taxon>
        <taxon>Symbiobacteriaceae</taxon>
        <taxon>Symbiobacterium</taxon>
    </lineage>
</organism>
<evidence type="ECO:0000256" key="4">
    <source>
        <dbReference type="ARBA" id="ARBA00022692"/>
    </source>
</evidence>
<comment type="subcellular location">
    <subcellularLocation>
        <location evidence="1">Membrane</location>
        <topology evidence="1">Multi-pass membrane protein</topology>
    </subcellularLocation>
</comment>
<dbReference type="InterPro" id="IPR027470">
    <property type="entry name" value="Cation_efflux_CTD"/>
</dbReference>
<dbReference type="Gene3D" id="1.20.1510.10">
    <property type="entry name" value="Cation efflux protein transmembrane domain"/>
    <property type="match status" value="1"/>
</dbReference>
<reference evidence="10 11" key="1">
    <citation type="submission" date="2021-03" db="EMBL/GenBank/DDBJ databases">
        <title>Genomic Encyclopedia of Type Strains, Phase IV (KMG-IV): sequencing the most valuable type-strain genomes for metagenomic binning, comparative biology and taxonomic classification.</title>
        <authorList>
            <person name="Goeker M."/>
        </authorList>
    </citation>
    <scope>NUCLEOTIDE SEQUENCE [LARGE SCALE GENOMIC DNA]</scope>
    <source>
        <strain evidence="10 11">DSM 27138</strain>
    </source>
</reference>
<comment type="similarity">
    <text evidence="2">Belongs to the cation diffusion facilitator (CDF) transporter (TC 2.A.4) family.</text>
</comment>
<dbReference type="PANTHER" id="PTHR43840:SF50">
    <property type="entry name" value="MANGANESE EFFLUX SYSTEM PROTEIN MNES"/>
    <property type="match status" value="1"/>
</dbReference>
<protein>
    <submittedName>
        <fullName evidence="10">Cation diffusion facilitator family transporter</fullName>
    </submittedName>
</protein>
<evidence type="ECO:0000256" key="6">
    <source>
        <dbReference type="ARBA" id="ARBA00023136"/>
    </source>
</evidence>
<feature type="domain" description="Cation efflux protein cytoplasmic" evidence="9">
    <location>
        <begin position="215"/>
        <end position="290"/>
    </location>
</feature>
<dbReference type="InterPro" id="IPR058533">
    <property type="entry name" value="Cation_efflux_TM"/>
</dbReference>
<keyword evidence="3" id="KW-0813">Transport</keyword>
<feature type="transmembrane region" description="Helical" evidence="7">
    <location>
        <begin position="21"/>
        <end position="39"/>
    </location>
</feature>
<dbReference type="PANTHER" id="PTHR43840">
    <property type="entry name" value="MITOCHONDRIAL METAL TRANSPORTER 1-RELATED"/>
    <property type="match status" value="1"/>
</dbReference>
<dbReference type="Gene3D" id="3.30.70.1350">
    <property type="entry name" value="Cation efflux protein, cytoplasmic domain"/>
    <property type="match status" value="1"/>
</dbReference>
<name>A0ABS4JND8_9FIRM</name>
<dbReference type="SUPFAM" id="SSF161111">
    <property type="entry name" value="Cation efflux protein transmembrane domain-like"/>
    <property type="match status" value="1"/>
</dbReference>
<feature type="transmembrane region" description="Helical" evidence="7">
    <location>
        <begin position="119"/>
        <end position="138"/>
    </location>
</feature>
<dbReference type="InterPro" id="IPR050291">
    <property type="entry name" value="CDF_Transporter"/>
</dbReference>
<dbReference type="InterPro" id="IPR002524">
    <property type="entry name" value="Cation_efflux"/>
</dbReference>
<evidence type="ECO:0000259" key="9">
    <source>
        <dbReference type="Pfam" id="PF16916"/>
    </source>
</evidence>
<dbReference type="Pfam" id="PF16916">
    <property type="entry name" value="ZT_dimer"/>
    <property type="match status" value="1"/>
</dbReference>
<evidence type="ECO:0000259" key="8">
    <source>
        <dbReference type="Pfam" id="PF01545"/>
    </source>
</evidence>
<proteinExistence type="inferred from homology"/>
<feature type="transmembrane region" description="Helical" evidence="7">
    <location>
        <begin position="80"/>
        <end position="99"/>
    </location>
</feature>
<feature type="transmembrane region" description="Helical" evidence="7">
    <location>
        <begin position="51"/>
        <end position="68"/>
    </location>
</feature>
<dbReference type="Pfam" id="PF01545">
    <property type="entry name" value="Cation_efflux"/>
    <property type="match status" value="1"/>
</dbReference>
<evidence type="ECO:0000256" key="3">
    <source>
        <dbReference type="ARBA" id="ARBA00022448"/>
    </source>
</evidence>
<evidence type="ECO:0000256" key="2">
    <source>
        <dbReference type="ARBA" id="ARBA00008114"/>
    </source>
</evidence>
<dbReference type="InterPro" id="IPR027469">
    <property type="entry name" value="Cation_efflux_TMD_sf"/>
</dbReference>
<keyword evidence="4 7" id="KW-0812">Transmembrane</keyword>
<dbReference type="NCBIfam" id="TIGR01297">
    <property type="entry name" value="CDF"/>
    <property type="match status" value="1"/>
</dbReference>
<evidence type="ECO:0000313" key="11">
    <source>
        <dbReference type="Proteomes" id="UP001519289"/>
    </source>
</evidence>
<gene>
    <name evidence="10" type="ORF">J2Z79_000408</name>
</gene>
<evidence type="ECO:0000256" key="5">
    <source>
        <dbReference type="ARBA" id="ARBA00022989"/>
    </source>
</evidence>
<dbReference type="EMBL" id="JAGGLG010000002">
    <property type="protein sequence ID" value="MBP2017034.1"/>
    <property type="molecule type" value="Genomic_DNA"/>
</dbReference>
<dbReference type="RefSeq" id="WP_209465186.1">
    <property type="nucleotide sequence ID" value="NZ_JAGGLG010000002.1"/>
</dbReference>
<dbReference type="Proteomes" id="UP001519289">
    <property type="component" value="Unassembled WGS sequence"/>
</dbReference>
<keyword evidence="11" id="KW-1185">Reference proteome</keyword>